<proteinExistence type="predicted"/>
<sequence>MIGRRVALDGPPKGRRTCWGLDVGEHAVQILLGLQQSGLGEVLGGVEVALGTGQMMECLEESPHGHPFLP</sequence>
<protein>
    <submittedName>
        <fullName evidence="1">Uncharacterized protein</fullName>
    </submittedName>
</protein>
<comment type="caution">
    <text evidence="1">The sequence shown here is derived from an EMBL/GenBank/DDBJ whole genome shotgun (WGS) entry which is preliminary data.</text>
</comment>
<reference evidence="1 2" key="1">
    <citation type="submission" date="2018-08" db="EMBL/GenBank/DDBJ databases">
        <title>Actinomadura jelena sp. nov., a novel Actinomycete isolated from soil in Chad.</title>
        <authorList>
            <person name="Shi L."/>
        </authorList>
    </citation>
    <scope>NUCLEOTIDE SEQUENCE [LARGE SCALE GENOMIC DNA]</scope>
    <source>
        <strain evidence="1 2">NEAU-G17</strain>
    </source>
</reference>
<dbReference type="Proteomes" id="UP000261811">
    <property type="component" value="Unassembled WGS sequence"/>
</dbReference>
<name>A0A372JLJ4_9ACTN</name>
<dbReference type="EMBL" id="QURH01000252">
    <property type="protein sequence ID" value="RFU40887.1"/>
    <property type="molecule type" value="Genomic_DNA"/>
</dbReference>
<accession>A0A372JLJ4</accession>
<organism evidence="1 2">
    <name type="scientific">Actinomadura logoneensis</name>
    <dbReference type="NCBI Taxonomy" id="2293572"/>
    <lineage>
        <taxon>Bacteria</taxon>
        <taxon>Bacillati</taxon>
        <taxon>Actinomycetota</taxon>
        <taxon>Actinomycetes</taxon>
        <taxon>Streptosporangiales</taxon>
        <taxon>Thermomonosporaceae</taxon>
        <taxon>Actinomadura</taxon>
    </lineage>
</organism>
<dbReference type="AlphaFoldDB" id="A0A372JLJ4"/>
<gene>
    <name evidence="1" type="ORF">DZF91_14740</name>
</gene>
<evidence type="ECO:0000313" key="1">
    <source>
        <dbReference type="EMBL" id="RFU40887.1"/>
    </source>
</evidence>
<keyword evidence="2" id="KW-1185">Reference proteome</keyword>
<evidence type="ECO:0000313" key="2">
    <source>
        <dbReference type="Proteomes" id="UP000261811"/>
    </source>
</evidence>